<dbReference type="SUPFAM" id="SSF53335">
    <property type="entry name" value="S-adenosyl-L-methionine-dependent methyltransferases"/>
    <property type="match status" value="1"/>
</dbReference>
<dbReference type="PROSITE" id="PS51682">
    <property type="entry name" value="SAM_OMT_I"/>
    <property type="match status" value="1"/>
</dbReference>
<gene>
    <name evidence="4" type="primary">trmR</name>
    <name evidence="4" type="ORF">DSM104329_00694</name>
</gene>
<keyword evidence="2 4" id="KW-0808">Transferase</keyword>
<keyword evidence="5" id="KW-1185">Reference proteome</keyword>
<dbReference type="PANTHER" id="PTHR10509">
    <property type="entry name" value="O-METHYLTRANSFERASE-RELATED"/>
    <property type="match status" value="1"/>
</dbReference>
<proteinExistence type="predicted"/>
<evidence type="ECO:0000256" key="1">
    <source>
        <dbReference type="ARBA" id="ARBA00022603"/>
    </source>
</evidence>
<dbReference type="InterPro" id="IPR050362">
    <property type="entry name" value="Cation-dep_OMT"/>
</dbReference>
<keyword evidence="3" id="KW-0949">S-adenosyl-L-methionine</keyword>
<sequence>MDIVDPRIEAYAVQHTSPLDEGLAAVADATRAQTPSPNMMSGVVEARLLQALVVASRATRVLEIGTFTGFGALAMAGALAEGGSVTTIEADPDTAALARRHIDADPRGARVDLLEGDARRLLPGLDGPFDVVYVDAWKPDYPAYLDLVLPLLAPHGVIAFDNTLGSGRVLDAGDDMAAFNARVQDDPRVCNALLTVGDGVLLVWHAATAG</sequence>
<dbReference type="AlphaFoldDB" id="A0A9E7BZE7"/>
<accession>A0A9E7BZE7</accession>
<name>A0A9E7BZE7_9ACTN</name>
<dbReference type="GO" id="GO:0008171">
    <property type="term" value="F:O-methyltransferase activity"/>
    <property type="evidence" value="ECO:0007669"/>
    <property type="project" value="InterPro"/>
</dbReference>
<dbReference type="PANTHER" id="PTHR10509:SF14">
    <property type="entry name" value="CAFFEOYL-COA O-METHYLTRANSFERASE 3-RELATED"/>
    <property type="match status" value="1"/>
</dbReference>
<dbReference type="Proteomes" id="UP001162834">
    <property type="component" value="Chromosome"/>
</dbReference>
<keyword evidence="1 4" id="KW-0489">Methyltransferase</keyword>
<dbReference type="EC" id="2.1.1.-" evidence="4"/>
<dbReference type="KEGG" id="sbae:DSM104329_00694"/>
<dbReference type="EMBL" id="CP087164">
    <property type="protein sequence ID" value="UGS34318.1"/>
    <property type="molecule type" value="Genomic_DNA"/>
</dbReference>
<reference evidence="4" key="1">
    <citation type="journal article" date="2022" name="Int. J. Syst. Evol. Microbiol.">
        <title>Pseudomonas aegrilactucae sp. nov. and Pseudomonas morbosilactucae sp. nov., pathogens causing bacterial rot of lettuce in Japan.</title>
        <authorList>
            <person name="Sawada H."/>
            <person name="Fujikawa T."/>
            <person name="Satou M."/>
        </authorList>
    </citation>
    <scope>NUCLEOTIDE SEQUENCE</scope>
    <source>
        <strain evidence="4">0166_1</strain>
    </source>
</reference>
<dbReference type="InterPro" id="IPR029063">
    <property type="entry name" value="SAM-dependent_MTases_sf"/>
</dbReference>
<dbReference type="InterPro" id="IPR002935">
    <property type="entry name" value="SAM_O-MeTrfase"/>
</dbReference>
<dbReference type="GO" id="GO:0032259">
    <property type="term" value="P:methylation"/>
    <property type="evidence" value="ECO:0007669"/>
    <property type="project" value="UniProtKB-KW"/>
</dbReference>
<organism evidence="4 5">
    <name type="scientific">Capillimicrobium parvum</name>
    <dbReference type="NCBI Taxonomy" id="2884022"/>
    <lineage>
        <taxon>Bacteria</taxon>
        <taxon>Bacillati</taxon>
        <taxon>Actinomycetota</taxon>
        <taxon>Thermoleophilia</taxon>
        <taxon>Solirubrobacterales</taxon>
        <taxon>Capillimicrobiaceae</taxon>
        <taxon>Capillimicrobium</taxon>
    </lineage>
</organism>
<dbReference type="Pfam" id="PF01596">
    <property type="entry name" value="Methyltransf_3"/>
    <property type="match status" value="1"/>
</dbReference>
<evidence type="ECO:0000256" key="2">
    <source>
        <dbReference type="ARBA" id="ARBA00022679"/>
    </source>
</evidence>
<dbReference type="GO" id="GO:0008757">
    <property type="term" value="F:S-adenosylmethionine-dependent methyltransferase activity"/>
    <property type="evidence" value="ECO:0007669"/>
    <property type="project" value="TreeGrafter"/>
</dbReference>
<evidence type="ECO:0000256" key="3">
    <source>
        <dbReference type="ARBA" id="ARBA00022691"/>
    </source>
</evidence>
<dbReference type="RefSeq" id="WP_259314002.1">
    <property type="nucleotide sequence ID" value="NZ_CP087164.1"/>
</dbReference>
<protein>
    <submittedName>
        <fullName evidence="4">tRNA 5-hydroxyuridine methyltransferase</fullName>
        <ecNumber evidence="4">2.1.1.-</ecNumber>
    </submittedName>
</protein>
<dbReference type="Gene3D" id="3.40.50.150">
    <property type="entry name" value="Vaccinia Virus protein VP39"/>
    <property type="match status" value="1"/>
</dbReference>
<dbReference type="CDD" id="cd02440">
    <property type="entry name" value="AdoMet_MTases"/>
    <property type="match status" value="1"/>
</dbReference>
<evidence type="ECO:0000313" key="5">
    <source>
        <dbReference type="Proteomes" id="UP001162834"/>
    </source>
</evidence>
<evidence type="ECO:0000313" key="4">
    <source>
        <dbReference type="EMBL" id="UGS34318.1"/>
    </source>
</evidence>